<evidence type="ECO:0000256" key="1">
    <source>
        <dbReference type="SAM" id="Phobius"/>
    </source>
</evidence>
<keyword evidence="3" id="KW-1185">Reference proteome</keyword>
<keyword evidence="1" id="KW-0472">Membrane</keyword>
<dbReference type="Proteomes" id="UP000261811">
    <property type="component" value="Unassembled WGS sequence"/>
</dbReference>
<accession>A0A372JG18</accession>
<feature type="transmembrane region" description="Helical" evidence="1">
    <location>
        <begin position="93"/>
        <end position="113"/>
    </location>
</feature>
<comment type="caution">
    <text evidence="2">The sequence shown here is derived from an EMBL/GenBank/DDBJ whole genome shotgun (WGS) entry which is preliminary data.</text>
</comment>
<protein>
    <submittedName>
        <fullName evidence="2">Uncharacterized protein</fullName>
    </submittedName>
</protein>
<proteinExistence type="predicted"/>
<dbReference type="EMBL" id="QURH01000692">
    <property type="protein sequence ID" value="RFU38804.1"/>
    <property type="molecule type" value="Genomic_DNA"/>
</dbReference>
<name>A0A372JG18_9ACTN</name>
<feature type="transmembrane region" description="Helical" evidence="1">
    <location>
        <begin position="139"/>
        <end position="161"/>
    </location>
</feature>
<feature type="non-terminal residue" evidence="2">
    <location>
        <position position="1"/>
    </location>
</feature>
<dbReference type="AlphaFoldDB" id="A0A372JG18"/>
<dbReference type="OrthoDB" id="3467253at2"/>
<organism evidence="2 3">
    <name type="scientific">Actinomadura logoneensis</name>
    <dbReference type="NCBI Taxonomy" id="2293572"/>
    <lineage>
        <taxon>Bacteria</taxon>
        <taxon>Bacillati</taxon>
        <taxon>Actinomycetota</taxon>
        <taxon>Actinomycetes</taxon>
        <taxon>Streptosporangiales</taxon>
        <taxon>Thermomonosporaceae</taxon>
        <taxon>Actinomadura</taxon>
    </lineage>
</organism>
<feature type="transmembrane region" description="Helical" evidence="1">
    <location>
        <begin position="18"/>
        <end position="39"/>
    </location>
</feature>
<reference evidence="2 3" key="1">
    <citation type="submission" date="2018-08" db="EMBL/GenBank/DDBJ databases">
        <title>Actinomadura jelena sp. nov., a novel Actinomycete isolated from soil in Chad.</title>
        <authorList>
            <person name="Shi L."/>
        </authorList>
    </citation>
    <scope>NUCLEOTIDE SEQUENCE [LARGE SCALE GENOMIC DNA]</scope>
    <source>
        <strain evidence="2 3">NEAU-G17</strain>
    </source>
</reference>
<gene>
    <name evidence="2" type="ORF">DZF91_25765</name>
</gene>
<feature type="transmembrane region" description="Helical" evidence="1">
    <location>
        <begin position="66"/>
        <end position="86"/>
    </location>
</feature>
<keyword evidence="1" id="KW-1133">Transmembrane helix</keyword>
<sequence length="181" mass="18362">EPGAAVAGAPARRRSGALWSLPPVLAAVTMLVSAFLPWARLEVFIDLLGTSVADDLGAVAGIEADGTVVVVPVLALAAIVLAVWGAAGRDDRIACLAALPGALALVDCAVFALRLRRAGDRIGGEGALAASHTTVSLDYGWYLCAAAALLVVGLSLVRPVARPLVLRARARAAGRPLGDQS</sequence>
<dbReference type="RefSeq" id="WP_158588049.1">
    <property type="nucleotide sequence ID" value="NZ_QURH01000692.1"/>
</dbReference>
<evidence type="ECO:0000313" key="3">
    <source>
        <dbReference type="Proteomes" id="UP000261811"/>
    </source>
</evidence>
<keyword evidence="1" id="KW-0812">Transmembrane</keyword>
<evidence type="ECO:0000313" key="2">
    <source>
        <dbReference type="EMBL" id="RFU38804.1"/>
    </source>
</evidence>